<dbReference type="AlphaFoldDB" id="M5UFV3"/>
<evidence type="ECO:0000313" key="1">
    <source>
        <dbReference type="EMBL" id="EMI54888.1"/>
    </source>
</evidence>
<comment type="caution">
    <text evidence="1">The sequence shown here is derived from an EMBL/GenBank/DDBJ whole genome shotgun (WGS) entry which is preliminary data.</text>
</comment>
<reference evidence="1 2" key="1">
    <citation type="journal article" date="2013" name="Mar. Genomics">
        <title>Expression of sulfatases in Rhodopirellula baltica and the diversity of sulfatases in the genus Rhodopirellula.</title>
        <authorList>
            <person name="Wegner C.E."/>
            <person name="Richter-Heitmann T."/>
            <person name="Klindworth A."/>
            <person name="Klockow C."/>
            <person name="Richter M."/>
            <person name="Achstetter T."/>
            <person name="Glockner F.O."/>
            <person name="Harder J."/>
        </authorList>
    </citation>
    <scope>NUCLEOTIDE SEQUENCE [LARGE SCALE GENOMIC DNA]</scope>
    <source>
        <strain evidence="1 2">SM41</strain>
    </source>
</reference>
<evidence type="ECO:0000313" key="2">
    <source>
        <dbReference type="Proteomes" id="UP000011885"/>
    </source>
</evidence>
<keyword evidence="2" id="KW-1185">Reference proteome</keyword>
<protein>
    <submittedName>
        <fullName evidence="1">Uncharacterized protein</fullName>
    </submittedName>
</protein>
<organism evidence="1 2">
    <name type="scientific">Rhodopirellula sallentina SM41</name>
    <dbReference type="NCBI Taxonomy" id="1263870"/>
    <lineage>
        <taxon>Bacteria</taxon>
        <taxon>Pseudomonadati</taxon>
        <taxon>Planctomycetota</taxon>
        <taxon>Planctomycetia</taxon>
        <taxon>Pirellulales</taxon>
        <taxon>Pirellulaceae</taxon>
        <taxon>Rhodopirellula</taxon>
    </lineage>
</organism>
<dbReference type="PATRIC" id="fig|1263870.3.peg.3891"/>
<dbReference type="Proteomes" id="UP000011885">
    <property type="component" value="Unassembled WGS sequence"/>
</dbReference>
<dbReference type="EMBL" id="ANOH01000254">
    <property type="protein sequence ID" value="EMI54888.1"/>
    <property type="molecule type" value="Genomic_DNA"/>
</dbReference>
<gene>
    <name evidence="1" type="ORF">RSSM_03668</name>
</gene>
<proteinExistence type="predicted"/>
<name>M5UFV3_9BACT</name>
<accession>M5UFV3</accession>
<sequence length="48" mass="5490">MSWFCGNMHRDQTAAIRDVSHQPVFPAMHPHGGNHATPFRKAYDERIA</sequence>